<dbReference type="Proteomes" id="UP000784700">
    <property type="component" value="Unassembled WGS sequence"/>
</dbReference>
<evidence type="ECO:0000313" key="4">
    <source>
        <dbReference type="EMBL" id="TPR46169.1"/>
    </source>
</evidence>
<keyword evidence="1 2" id="KW-0456">Lyase</keyword>
<dbReference type="Gene3D" id="2.160.20.10">
    <property type="entry name" value="Single-stranded right-handed beta-helix, Pectin lyase-like"/>
    <property type="match status" value="1"/>
</dbReference>
<evidence type="ECO:0000256" key="2">
    <source>
        <dbReference type="RuleBase" id="RU361173"/>
    </source>
</evidence>
<dbReference type="PANTHER" id="PTHR31683:SF18">
    <property type="entry name" value="PECTATE LYASE 21-RELATED"/>
    <property type="match status" value="1"/>
</dbReference>
<dbReference type="SMART" id="SM00656">
    <property type="entry name" value="Amb_all"/>
    <property type="match status" value="1"/>
</dbReference>
<evidence type="ECO:0000259" key="3">
    <source>
        <dbReference type="SMART" id="SM00656"/>
    </source>
</evidence>
<comment type="similarity">
    <text evidence="2">Belongs to the polysaccharide lyase 1 family.</text>
</comment>
<proteinExistence type="inferred from homology"/>
<keyword evidence="2" id="KW-0964">Secreted</keyword>
<dbReference type="InterPro" id="IPR011050">
    <property type="entry name" value="Pectin_lyase_fold/virulence"/>
</dbReference>
<evidence type="ECO:0000256" key="1">
    <source>
        <dbReference type="ARBA" id="ARBA00023239"/>
    </source>
</evidence>
<dbReference type="EMBL" id="QUBG01000001">
    <property type="protein sequence ID" value="TPR46169.1"/>
    <property type="molecule type" value="Genomic_DNA"/>
</dbReference>
<evidence type="ECO:0000313" key="5">
    <source>
        <dbReference type="Proteomes" id="UP000784700"/>
    </source>
</evidence>
<dbReference type="GO" id="GO:0000272">
    <property type="term" value="P:polysaccharide catabolic process"/>
    <property type="evidence" value="ECO:0007669"/>
    <property type="project" value="UniProtKB-KW"/>
</dbReference>
<protein>
    <submittedName>
        <fullName evidence="4">Pectate lyase</fullName>
    </submittedName>
</protein>
<name>A0A9Q8MUR4_9LACO</name>
<dbReference type="InterPro" id="IPR045032">
    <property type="entry name" value="PEL"/>
</dbReference>
<sequence>MKKTITSILNVVLLSILFIGVQNNQKVSAANASKTQNIIGFGKNTTGGNTNKHKNIYVVKNAEQLKKALKKKVDSRIIYLEGKIDMSDGKSTADYAKNTGYDFQKYLSNYNPKTYGKKEPTGEQENARKLAQKNQAKQIELKIPENTSIIGKKDAQIKNASLILKEDNIIVQNIKFTTPFDLFPQWDPKDGKSGNWNSQYDAISIKKAKNIWLDHNSFSDGNGYQSDNNANKYFGRQYQHHDGMVDITDGANNISVSHNRFANHDKTMLIGSSDSKKSDANKLNVTISNNFFLNTVQRNPRVRYGKVQVFNNYYQNNSDNAYKFSYAIGAGFKSNILAQNNVVESKKAKAKKFVSVFKKARLSNQNNIFNGHKINNNFDIKKATWKPEYKFNLLPTDKVKTSVLKDSGNILN</sequence>
<dbReference type="GO" id="GO:0030570">
    <property type="term" value="F:pectate lyase activity"/>
    <property type="evidence" value="ECO:0007669"/>
    <property type="project" value="InterPro"/>
</dbReference>
<dbReference type="InterPro" id="IPR002022">
    <property type="entry name" value="Pec_lyase"/>
</dbReference>
<gene>
    <name evidence="4" type="ORF">DY130_01240</name>
</gene>
<keyword evidence="2" id="KW-0624">Polysaccharide degradation</keyword>
<dbReference type="AlphaFoldDB" id="A0A9Q8MUR4"/>
<reference evidence="4" key="1">
    <citation type="submission" date="2018-08" db="EMBL/GenBank/DDBJ databases">
        <title>Comparative genomics of wild bee and flower associated Lactobacillus reveals potential adaptation to the bee host.</title>
        <authorList>
            <person name="Vuong H.Q."/>
            <person name="Mcfrederick Q.S."/>
        </authorList>
    </citation>
    <scope>NUCLEOTIDE SEQUENCE</scope>
    <source>
        <strain evidence="4">HV_63</strain>
    </source>
</reference>
<accession>A0A9Q8MUR4</accession>
<comment type="caution">
    <text evidence="4">The sequence shown here is derived from an EMBL/GenBank/DDBJ whole genome shotgun (WGS) entry which is preliminary data.</text>
</comment>
<dbReference type="PANTHER" id="PTHR31683">
    <property type="entry name" value="PECTATE LYASE 18-RELATED"/>
    <property type="match status" value="1"/>
</dbReference>
<dbReference type="RefSeq" id="WP_140923739.1">
    <property type="nucleotide sequence ID" value="NZ_QUBF01000001.1"/>
</dbReference>
<dbReference type="InterPro" id="IPR012334">
    <property type="entry name" value="Pectin_lyas_fold"/>
</dbReference>
<dbReference type="SUPFAM" id="SSF51126">
    <property type="entry name" value="Pectin lyase-like"/>
    <property type="match status" value="1"/>
</dbReference>
<comment type="subcellular location">
    <subcellularLocation>
        <location evidence="2">Secreted</location>
    </subcellularLocation>
</comment>
<keyword evidence="2" id="KW-0119">Carbohydrate metabolism</keyword>
<organism evidence="4 5">
    <name type="scientific">Apilactobacillus micheneri</name>
    <dbReference type="NCBI Taxonomy" id="1899430"/>
    <lineage>
        <taxon>Bacteria</taxon>
        <taxon>Bacillati</taxon>
        <taxon>Bacillota</taxon>
        <taxon>Bacilli</taxon>
        <taxon>Lactobacillales</taxon>
        <taxon>Lactobacillaceae</taxon>
        <taxon>Apilactobacillus</taxon>
    </lineage>
</organism>
<dbReference type="Pfam" id="PF00544">
    <property type="entry name" value="Pectate_lyase_4"/>
    <property type="match status" value="1"/>
</dbReference>
<feature type="domain" description="Pectate lyase" evidence="3">
    <location>
        <begin position="98"/>
        <end position="349"/>
    </location>
</feature>
<dbReference type="GO" id="GO:0005576">
    <property type="term" value="C:extracellular region"/>
    <property type="evidence" value="ECO:0007669"/>
    <property type="project" value="UniProtKB-SubCell"/>
</dbReference>